<dbReference type="RefSeq" id="WP_371943112.1">
    <property type="nucleotide sequence ID" value="NZ_JAXCEH010000015.1"/>
</dbReference>
<dbReference type="PANTHER" id="PTHR11647:SF1">
    <property type="entry name" value="COLLAPSIN RESPONSE MEDIATOR PROTEIN"/>
    <property type="match status" value="1"/>
</dbReference>
<keyword evidence="3" id="KW-1185">Reference proteome</keyword>
<dbReference type="InterPro" id="IPR023100">
    <property type="entry name" value="D-aminoacylase_insert_dom_sf"/>
</dbReference>
<protein>
    <submittedName>
        <fullName evidence="2">Amidohydrolase family protein</fullName>
    </submittedName>
</protein>
<sequence length="524" mass="55196">MKIIRGGRVVDPGTGTDAVLDLLIEGERVTALAARIAPPAGATVIDASGLVVLPGFVDMHTHSDFTLQHDPDALARLHQGITTDVTGNCGFSPFPLPRTSRGFGSFFNSRLDPGFPDLDTYAAHLESLGTGVNVAPLVGLGAVREHVAGADPRPPSDEAVAAMRGLVEDGLGQGAFGVSSGLVYTPGRFAAADELRRVIAPLRGSGRFYATHLRDERDGLVASVAEAISTAEQAGVDLQISHHKALGKANWGRTEQTLAMVDEANARGGIEVAVDYYPYTSGSTGVSSLLPPGSLDGGWPLLRTRAEEGAERLRLLRHLDGAAQFRPDEIIIGRSRTRPDASGRALPDYAAGLGRAPVEVLLELILAEGESLTMTVPAASRDDLARVSAHPAAMHGSDGWLMTAAQARHEHPRNLASTFEVLVPALLGRTPLDRAIRHLATAPARRLRLDGRGTLRPGAFADIAVADPGRAAAHESGQGTEAGATPASESAYPDLMRWVFVNGEPAIENFRPTGRRPGKVLRAA</sequence>
<comment type="caution">
    <text evidence="2">The sequence shown here is derived from an EMBL/GenBank/DDBJ whole genome shotgun (WGS) entry which is preliminary data.</text>
</comment>
<dbReference type="InterPro" id="IPR013108">
    <property type="entry name" value="Amidohydro_3"/>
</dbReference>
<dbReference type="EMBL" id="JAXCEH010000015">
    <property type="protein sequence ID" value="MFA1556408.1"/>
    <property type="molecule type" value="Genomic_DNA"/>
</dbReference>
<evidence type="ECO:0000313" key="2">
    <source>
        <dbReference type="EMBL" id="MFA1556408.1"/>
    </source>
</evidence>
<dbReference type="SUPFAM" id="SSF51338">
    <property type="entry name" value="Composite domain of metallo-dependent hydrolases"/>
    <property type="match status" value="1"/>
</dbReference>
<dbReference type="Gene3D" id="3.30.1490.130">
    <property type="entry name" value="D-aminoacylase. Domain 3"/>
    <property type="match status" value="1"/>
</dbReference>
<dbReference type="InterPro" id="IPR011059">
    <property type="entry name" value="Metal-dep_hydrolase_composite"/>
</dbReference>
<dbReference type="SUPFAM" id="SSF51556">
    <property type="entry name" value="Metallo-dependent hydrolases"/>
    <property type="match status" value="1"/>
</dbReference>
<name>A0ABV4R3E3_9ACTN</name>
<feature type="domain" description="Amidohydrolase 3" evidence="1">
    <location>
        <begin position="44"/>
        <end position="475"/>
    </location>
</feature>
<evidence type="ECO:0000259" key="1">
    <source>
        <dbReference type="Pfam" id="PF07969"/>
    </source>
</evidence>
<proteinExistence type="predicted"/>
<accession>A0ABV4R3E3</accession>
<dbReference type="InterPro" id="IPR050378">
    <property type="entry name" value="Metallo-dep_Hydrolases_sf"/>
</dbReference>
<dbReference type="Pfam" id="PF07969">
    <property type="entry name" value="Amidohydro_3"/>
    <property type="match status" value="1"/>
</dbReference>
<evidence type="ECO:0000313" key="3">
    <source>
        <dbReference type="Proteomes" id="UP001569904"/>
    </source>
</evidence>
<dbReference type="Gene3D" id="3.20.20.140">
    <property type="entry name" value="Metal-dependent hydrolases"/>
    <property type="match status" value="1"/>
</dbReference>
<gene>
    <name evidence="2" type="ORF">SM436_22185</name>
</gene>
<dbReference type="InterPro" id="IPR032466">
    <property type="entry name" value="Metal_Hydrolase"/>
</dbReference>
<reference evidence="2 3" key="1">
    <citation type="submission" date="2023-11" db="EMBL/GenBank/DDBJ databases">
        <title>Actinomadura monticuli sp. nov., isolated from volcanic ash.</title>
        <authorList>
            <person name="Lee S.D."/>
            <person name="Yang H."/>
            <person name="Kim I.S."/>
        </authorList>
    </citation>
    <scope>NUCLEOTIDE SEQUENCE [LARGE SCALE GENOMIC DNA]</scope>
    <source>
        <strain evidence="2 3">DSM 45346</strain>
    </source>
</reference>
<organism evidence="2 3">
    <name type="scientific">Actinomadura chokoriensis</name>
    <dbReference type="NCBI Taxonomy" id="454156"/>
    <lineage>
        <taxon>Bacteria</taxon>
        <taxon>Bacillati</taxon>
        <taxon>Actinomycetota</taxon>
        <taxon>Actinomycetes</taxon>
        <taxon>Streptosporangiales</taxon>
        <taxon>Thermomonosporaceae</taxon>
        <taxon>Actinomadura</taxon>
    </lineage>
</organism>
<dbReference type="Gene3D" id="2.30.40.10">
    <property type="entry name" value="Urease, subunit C, domain 1"/>
    <property type="match status" value="1"/>
</dbReference>
<dbReference type="Proteomes" id="UP001569904">
    <property type="component" value="Unassembled WGS sequence"/>
</dbReference>
<dbReference type="PANTHER" id="PTHR11647">
    <property type="entry name" value="HYDRANTOINASE/DIHYDROPYRIMIDINASE FAMILY MEMBER"/>
    <property type="match status" value="1"/>
</dbReference>